<keyword evidence="3" id="KW-1185">Reference proteome</keyword>
<evidence type="ECO:0000313" key="2">
    <source>
        <dbReference type="EMBL" id="GAA54128.1"/>
    </source>
</evidence>
<reference key="2">
    <citation type="submission" date="2011-10" db="EMBL/GenBank/DDBJ databases">
        <title>The genome and transcriptome sequence of Clonorchis sinensis provide insights into the carcinogenic liver fluke.</title>
        <authorList>
            <person name="Wang X."/>
            <person name="Huang Y."/>
            <person name="Chen W."/>
            <person name="Liu H."/>
            <person name="Guo L."/>
            <person name="Chen Y."/>
            <person name="Luo F."/>
            <person name="Zhou W."/>
            <person name="Sun J."/>
            <person name="Mao Q."/>
            <person name="Liang P."/>
            <person name="Zhou C."/>
            <person name="Tian Y."/>
            <person name="Men J."/>
            <person name="Lv X."/>
            <person name="Huang L."/>
            <person name="Zhou J."/>
            <person name="Hu Y."/>
            <person name="Li R."/>
            <person name="Zhang F."/>
            <person name="Lei H."/>
            <person name="Li X."/>
            <person name="Hu X."/>
            <person name="Liang C."/>
            <person name="Xu J."/>
            <person name="Wu Z."/>
            <person name="Yu X."/>
        </authorList>
    </citation>
    <scope>NUCLEOTIDE SEQUENCE</scope>
    <source>
        <strain>Henan</strain>
    </source>
</reference>
<evidence type="ECO:0000256" key="1">
    <source>
        <dbReference type="SAM" id="MobiDB-lite"/>
    </source>
</evidence>
<dbReference type="AlphaFoldDB" id="G7YME7"/>
<feature type="compositionally biased region" description="Polar residues" evidence="1">
    <location>
        <begin position="300"/>
        <end position="316"/>
    </location>
</feature>
<feature type="region of interest" description="Disordered" evidence="1">
    <location>
        <begin position="300"/>
        <end position="322"/>
    </location>
</feature>
<dbReference type="Proteomes" id="UP000008909">
    <property type="component" value="Unassembled WGS sequence"/>
</dbReference>
<feature type="compositionally biased region" description="Polar residues" evidence="1">
    <location>
        <begin position="268"/>
        <end position="284"/>
    </location>
</feature>
<accession>G7YME7</accession>
<organism evidence="2 3">
    <name type="scientific">Clonorchis sinensis</name>
    <name type="common">Chinese liver fluke</name>
    <dbReference type="NCBI Taxonomy" id="79923"/>
    <lineage>
        <taxon>Eukaryota</taxon>
        <taxon>Metazoa</taxon>
        <taxon>Spiralia</taxon>
        <taxon>Lophotrochozoa</taxon>
        <taxon>Platyhelminthes</taxon>
        <taxon>Trematoda</taxon>
        <taxon>Digenea</taxon>
        <taxon>Opisthorchiida</taxon>
        <taxon>Opisthorchiata</taxon>
        <taxon>Opisthorchiidae</taxon>
        <taxon>Clonorchis</taxon>
    </lineage>
</organism>
<name>G7YME7_CLOSI</name>
<feature type="region of interest" description="Disordered" evidence="1">
    <location>
        <begin position="257"/>
        <end position="284"/>
    </location>
</feature>
<reference evidence="2" key="1">
    <citation type="journal article" date="2011" name="Genome Biol.">
        <title>The draft genome of the carcinogenic human liver fluke Clonorchis sinensis.</title>
        <authorList>
            <person name="Wang X."/>
            <person name="Chen W."/>
            <person name="Huang Y."/>
            <person name="Sun J."/>
            <person name="Men J."/>
            <person name="Liu H."/>
            <person name="Luo F."/>
            <person name="Guo L."/>
            <person name="Lv X."/>
            <person name="Deng C."/>
            <person name="Zhou C."/>
            <person name="Fan Y."/>
            <person name="Li X."/>
            <person name="Huang L."/>
            <person name="Hu Y."/>
            <person name="Liang C."/>
            <person name="Hu X."/>
            <person name="Xu J."/>
            <person name="Yu X."/>
        </authorList>
    </citation>
    <scope>NUCLEOTIDE SEQUENCE [LARGE SCALE GENOMIC DNA]</scope>
    <source>
        <strain evidence="2">Henan</strain>
    </source>
</reference>
<evidence type="ECO:0000313" key="3">
    <source>
        <dbReference type="Proteomes" id="UP000008909"/>
    </source>
</evidence>
<proteinExistence type="predicted"/>
<protein>
    <submittedName>
        <fullName evidence="2">Uncharacterized protein</fullName>
    </submittedName>
</protein>
<dbReference type="EMBL" id="DF143738">
    <property type="protein sequence ID" value="GAA54128.1"/>
    <property type="molecule type" value="Genomic_DNA"/>
</dbReference>
<gene>
    <name evidence="2" type="ORF">CLF_112283</name>
</gene>
<sequence>MYTIFKFLDDGQFANGCEEWFLDERTSCRRTFDDYEAIELALINKEGMPTKAITHSVAVIKQFGAYSEAVRFRAVLNSSDGTSDTEPQTYFRLHYGVRESTFKEAPHSQKTQLPTLSHFGAVEPQVLKDLEDLRASPHNMEHEMSSFRTIQPIAHLLNPDTTCDPANVEKASISVDTITVEICQCTKCPAILTAQCMFGTTYTARWLRKLKPSMCCPIIMQFLDEDDAARPLISQAPLSFAEKFRTIKVKAARTRMQQKLTKKPLPTPHNSVTGSYQSRPSSTHQSMRIMTFDITQSQMSYAPTSPSNLASRNTVDTCDHSS</sequence>